<name>A0A317AM80_9PLEO</name>
<reference evidence="1 3" key="1">
    <citation type="journal article" date="2018" name="BMC Genomics">
        <title>Comparative genomics of the wheat fungal pathogen Pyrenophora tritici-repentis reveals chromosomal variations and genome plasticity.</title>
        <authorList>
            <person name="Moolhuijzen P."/>
            <person name="See P.T."/>
            <person name="Hane J.K."/>
            <person name="Shi G."/>
            <person name="Liu Z."/>
            <person name="Oliver R.P."/>
            <person name="Moffat C.S."/>
        </authorList>
    </citation>
    <scope>NUCLEOTIDE SEQUENCE [LARGE SCALE GENOMIC DNA]</scope>
    <source>
        <strain evidence="1">M4</strain>
    </source>
</reference>
<reference evidence="2" key="2">
    <citation type="submission" date="2021-05" db="EMBL/GenBank/DDBJ databases">
        <authorList>
            <person name="Moolhuijzen P.M."/>
            <person name="Moffat C.S."/>
        </authorList>
    </citation>
    <scope>NUCLEOTIDE SEQUENCE</scope>
    <source>
        <strain evidence="2">86-124</strain>
    </source>
</reference>
<evidence type="ECO:0000313" key="4">
    <source>
        <dbReference type="Proteomes" id="UP000249757"/>
    </source>
</evidence>
<gene>
    <name evidence="2" type="ORF">Ptr86124_010803</name>
    <name evidence="1" type="ORF">PtrM4_119440</name>
</gene>
<evidence type="ECO:0000313" key="2">
    <source>
        <dbReference type="EMBL" id="KAI1510357.1"/>
    </source>
</evidence>
<dbReference type="EMBL" id="NRDI02000017">
    <property type="protein sequence ID" value="KAI1510357.1"/>
    <property type="molecule type" value="Genomic_DNA"/>
</dbReference>
<accession>A0A317AM80</accession>
<protein>
    <submittedName>
        <fullName evidence="1">Amelogenin domain containing protein</fullName>
    </submittedName>
</protein>
<sequence>MPPIAPLERPEPPLFWAVDVGEEGEEAVAAADTGGATEEEGGFPEGLGVAEEGVAVVEDNACRSDKLMGYLAADGRADMSDCAVSFTTVALRRATGSLRVLQQILTWFALSVQISLVEVSRIHNNVNSTWT</sequence>
<dbReference type="Proteomes" id="UP000245464">
    <property type="component" value="Chromosome 6"/>
</dbReference>
<reference evidence="2" key="3">
    <citation type="journal article" date="2022" name="bioRxiv">
        <title>A global pangenome for the wheat fungal pathogen Pyrenophora tritici-repentis and prediction of effector protein structural homology.</title>
        <authorList>
            <person name="Moolhuijzen P."/>
            <person name="See P.T."/>
            <person name="Shi G."/>
            <person name="Powell H.R."/>
            <person name="Cockram J."/>
            <person name="Jorgensen L.N."/>
            <person name="Benslimane H."/>
            <person name="Strelkov S.E."/>
            <person name="Turner J."/>
            <person name="Liu Z."/>
            <person name="Moffat C.S."/>
        </authorList>
    </citation>
    <scope>NUCLEOTIDE SEQUENCE</scope>
    <source>
        <strain evidence="2">86-124</strain>
    </source>
</reference>
<keyword evidence="4" id="KW-1185">Reference proteome</keyword>
<dbReference type="EMBL" id="NQIK02000006">
    <property type="protein sequence ID" value="KAF7569529.1"/>
    <property type="molecule type" value="Genomic_DNA"/>
</dbReference>
<evidence type="ECO:0000313" key="1">
    <source>
        <dbReference type="EMBL" id="KAF7569529.1"/>
    </source>
</evidence>
<evidence type="ECO:0000313" key="3">
    <source>
        <dbReference type="Proteomes" id="UP000245464"/>
    </source>
</evidence>
<comment type="caution">
    <text evidence="2">The sequence shown here is derived from an EMBL/GenBank/DDBJ whole genome shotgun (WGS) entry which is preliminary data.</text>
</comment>
<organism evidence="2 4">
    <name type="scientific">Pyrenophora tritici-repentis</name>
    <dbReference type="NCBI Taxonomy" id="45151"/>
    <lineage>
        <taxon>Eukaryota</taxon>
        <taxon>Fungi</taxon>
        <taxon>Dikarya</taxon>
        <taxon>Ascomycota</taxon>
        <taxon>Pezizomycotina</taxon>
        <taxon>Dothideomycetes</taxon>
        <taxon>Pleosporomycetidae</taxon>
        <taxon>Pleosporales</taxon>
        <taxon>Pleosporineae</taxon>
        <taxon>Pleosporaceae</taxon>
        <taxon>Pyrenophora</taxon>
    </lineage>
</organism>
<proteinExistence type="predicted"/>
<dbReference type="Proteomes" id="UP000249757">
    <property type="component" value="Unassembled WGS sequence"/>
</dbReference>
<reference evidence="4" key="4">
    <citation type="journal article" date="2022" name="Microb. Genom.">
        <title>A global pangenome for the wheat fungal pathogen Pyrenophora tritici-repentis and prediction of effector protein structural homology.</title>
        <authorList>
            <person name="Moolhuijzen P.M."/>
            <person name="See P.T."/>
            <person name="Shi G."/>
            <person name="Powell H.R."/>
            <person name="Cockram J."/>
            <person name="Jorgensen L.N."/>
            <person name="Benslimane H."/>
            <person name="Strelkov S.E."/>
            <person name="Turner J."/>
            <person name="Liu Z."/>
            <person name="Moffat C.S."/>
        </authorList>
    </citation>
    <scope>NUCLEOTIDE SEQUENCE [LARGE SCALE GENOMIC DNA]</scope>
</reference>
<dbReference type="AlphaFoldDB" id="A0A317AM80"/>